<proteinExistence type="predicted"/>
<evidence type="ECO:0000313" key="2">
    <source>
        <dbReference type="Proteomes" id="UP000531840"/>
    </source>
</evidence>
<sequence>MTAKEYLNQALYLDRELENKIEQIQVLNELTTKVTGVISDLPKTKSNYKSNKLEDTIVKITDLKESINEDILILLDIKKKITKDINKLKNKEEQLILEQRYLCFKNWEQIAVDMNYSIQYCFKVHKRALNNILEIIKNR</sequence>
<comment type="caution">
    <text evidence="1">The sequence shown here is derived from an EMBL/GenBank/DDBJ whole genome shotgun (WGS) entry which is preliminary data.</text>
</comment>
<keyword evidence="2" id="KW-1185">Reference proteome</keyword>
<dbReference type="Proteomes" id="UP000531840">
    <property type="component" value="Unassembled WGS sequence"/>
</dbReference>
<dbReference type="EMBL" id="JACBYF010000002">
    <property type="protein sequence ID" value="NYS46893.1"/>
    <property type="molecule type" value="Genomic_DNA"/>
</dbReference>
<dbReference type="SUPFAM" id="SSF88659">
    <property type="entry name" value="Sigma3 and sigma4 domains of RNA polymerase sigma factors"/>
    <property type="match status" value="1"/>
</dbReference>
<protein>
    <recommendedName>
        <fullName evidence="3">DUF1492 domain-containing protein</fullName>
    </recommendedName>
</protein>
<evidence type="ECO:0008006" key="3">
    <source>
        <dbReference type="Google" id="ProtNLM"/>
    </source>
</evidence>
<reference evidence="1 2" key="1">
    <citation type="submission" date="2020-07" db="EMBL/GenBank/DDBJ databases">
        <title>MOT database genomes.</title>
        <authorList>
            <person name="Joseph S."/>
            <person name="Aduse-Opoku J."/>
            <person name="Hashim A."/>
            <person name="Wade W."/>
            <person name="Curtis M."/>
        </authorList>
    </citation>
    <scope>NUCLEOTIDE SEQUENCE [LARGE SCALE GENOMIC DNA]</scope>
    <source>
        <strain evidence="1 2">CIP 106318</strain>
    </source>
</reference>
<dbReference type="InterPro" id="IPR013324">
    <property type="entry name" value="RNA_pol_sigma_r3/r4-like"/>
</dbReference>
<name>A0ABX2SY39_9BACL</name>
<gene>
    <name evidence="1" type="ORF">HZY85_01615</name>
</gene>
<accession>A0ABX2SY39</accession>
<organism evidence="1 2">
    <name type="scientific">Gemelliphila palaticanis</name>
    <dbReference type="NCBI Taxonomy" id="81950"/>
    <lineage>
        <taxon>Bacteria</taxon>
        <taxon>Bacillati</taxon>
        <taxon>Bacillota</taxon>
        <taxon>Bacilli</taxon>
        <taxon>Bacillales</taxon>
        <taxon>Gemellaceae</taxon>
        <taxon>Gemelliphila</taxon>
    </lineage>
</organism>
<evidence type="ECO:0000313" key="1">
    <source>
        <dbReference type="EMBL" id="NYS46893.1"/>
    </source>
</evidence>
<dbReference type="RefSeq" id="WP_179940180.1">
    <property type="nucleotide sequence ID" value="NZ_JACBYF010000002.1"/>
</dbReference>